<evidence type="ECO:0000259" key="1">
    <source>
        <dbReference type="PROSITE" id="PS50097"/>
    </source>
</evidence>
<dbReference type="PANTHER" id="PTHR47843">
    <property type="entry name" value="BTB DOMAIN-CONTAINING PROTEIN-RELATED"/>
    <property type="match status" value="1"/>
</dbReference>
<dbReference type="InterPro" id="IPR000210">
    <property type="entry name" value="BTB/POZ_dom"/>
</dbReference>
<dbReference type="Pfam" id="PF00651">
    <property type="entry name" value="BTB"/>
    <property type="match status" value="1"/>
</dbReference>
<evidence type="ECO:0000313" key="2">
    <source>
        <dbReference type="EMBL" id="KAF7682229.1"/>
    </source>
</evidence>
<proteinExistence type="predicted"/>
<dbReference type="Proteomes" id="UP000596902">
    <property type="component" value="Unassembled WGS sequence"/>
</dbReference>
<dbReference type="Gene3D" id="3.30.710.10">
    <property type="entry name" value="Potassium Channel Kv1.1, Chain A"/>
    <property type="match status" value="1"/>
</dbReference>
<dbReference type="InterPro" id="IPR011333">
    <property type="entry name" value="SKP1/BTB/POZ_sf"/>
</dbReference>
<dbReference type="RefSeq" id="XP_038792108.1">
    <property type="nucleotide sequence ID" value="XM_038926252.1"/>
</dbReference>
<dbReference type="SUPFAM" id="SSF54695">
    <property type="entry name" value="POZ domain"/>
    <property type="match status" value="1"/>
</dbReference>
<feature type="non-terminal residue" evidence="2">
    <location>
        <position position="1"/>
    </location>
</feature>
<accession>A0A8H7BEL8</accession>
<reference evidence="2" key="1">
    <citation type="submission" date="2020-01" db="EMBL/GenBank/DDBJ databases">
        <authorList>
            <person name="Feng Z.H.Z."/>
        </authorList>
    </citation>
    <scope>NUCLEOTIDE SEQUENCE</scope>
    <source>
        <strain evidence="2">CBS107.38</strain>
    </source>
</reference>
<keyword evidence="3" id="KW-1185">Reference proteome</keyword>
<sequence length="360" mass="40224">CTMATQAVAKSLAPTPKLPDLSGETIVVQVGNEVIHVHECLISSSSEFFKNATKPEWRTESRPIDLSDEQPDIFKRYCQWLYTGFIAPGPPGPPAESSFRCLAYMYVLGEKIIDYEFQNAVIQAMMSDISRTNVVKARLLASETGSTPLSFLIYHSLQFTDFTVPISNEMSTATATTCSTAAIVLVAPPENFEMPSLREDVVPIQPIDMSDVELTIFEACCGWLYTGKIVRSKEDDCFSLLAKLYVLGEKLMDTDFKSAIIAAIMRSKIDRKMYPCTRAVQIIYAGTPGRSPARRLMVDFWVFSAGPTWNGLSDLIEGTCPDFVNDLARELIVTRDRPDDFVQRPWIEDLGSYRVDSETK</sequence>
<gene>
    <name evidence="2" type="ORF">GT037_001205</name>
</gene>
<name>A0A8H7BEL8_9PLEO</name>
<dbReference type="EMBL" id="JAAABM010000001">
    <property type="protein sequence ID" value="KAF7682229.1"/>
    <property type="molecule type" value="Genomic_DNA"/>
</dbReference>
<dbReference type="PROSITE" id="PS50097">
    <property type="entry name" value="BTB"/>
    <property type="match status" value="1"/>
</dbReference>
<protein>
    <recommendedName>
        <fullName evidence="1">BTB domain-containing protein</fullName>
    </recommendedName>
</protein>
<organism evidence="2 3">
    <name type="scientific">Alternaria burnsii</name>
    <dbReference type="NCBI Taxonomy" id="1187904"/>
    <lineage>
        <taxon>Eukaryota</taxon>
        <taxon>Fungi</taxon>
        <taxon>Dikarya</taxon>
        <taxon>Ascomycota</taxon>
        <taxon>Pezizomycotina</taxon>
        <taxon>Dothideomycetes</taxon>
        <taxon>Pleosporomycetidae</taxon>
        <taxon>Pleosporales</taxon>
        <taxon>Pleosporineae</taxon>
        <taxon>Pleosporaceae</taxon>
        <taxon>Alternaria</taxon>
        <taxon>Alternaria sect. Alternaria</taxon>
    </lineage>
</organism>
<dbReference type="GeneID" id="62199430"/>
<dbReference type="AlphaFoldDB" id="A0A8H7BEL8"/>
<dbReference type="PANTHER" id="PTHR47843:SF2">
    <property type="entry name" value="BTB DOMAIN-CONTAINING PROTEIN"/>
    <property type="match status" value="1"/>
</dbReference>
<evidence type="ECO:0000313" key="3">
    <source>
        <dbReference type="Proteomes" id="UP000596902"/>
    </source>
</evidence>
<reference evidence="2" key="2">
    <citation type="submission" date="2020-08" db="EMBL/GenBank/DDBJ databases">
        <title>Draft Genome Sequence of Cumin Blight Pathogen Alternaria burnsii.</title>
        <authorList>
            <person name="Feng Z."/>
        </authorList>
    </citation>
    <scope>NUCLEOTIDE SEQUENCE</scope>
    <source>
        <strain evidence="2">CBS107.38</strain>
    </source>
</reference>
<comment type="caution">
    <text evidence="2">The sequence shown here is derived from an EMBL/GenBank/DDBJ whole genome shotgun (WGS) entry which is preliminary data.</text>
</comment>
<feature type="domain" description="BTB" evidence="1">
    <location>
        <begin position="24"/>
        <end position="90"/>
    </location>
</feature>
<dbReference type="CDD" id="cd18186">
    <property type="entry name" value="BTB_POZ_ZBTB_KLHL-like"/>
    <property type="match status" value="1"/>
</dbReference>